<feature type="binding site" evidence="6">
    <location>
        <position position="243"/>
    </location>
    <ligand>
        <name>Mg(2+)</name>
        <dbReference type="ChEBI" id="CHEBI:18420"/>
    </ligand>
</feature>
<evidence type="ECO:0000313" key="14">
    <source>
        <dbReference type="Proteomes" id="UP000194841"/>
    </source>
</evidence>
<keyword evidence="2 6" id="KW-0597">Phosphoprotein</keyword>
<dbReference type="InterPro" id="IPR050060">
    <property type="entry name" value="Phosphoglucosamine_mutase"/>
</dbReference>
<dbReference type="FunFam" id="3.30.310.50:FF:000001">
    <property type="entry name" value="Phosphoglucosamine mutase"/>
    <property type="match status" value="1"/>
</dbReference>
<dbReference type="GO" id="GO:0005829">
    <property type="term" value="C:cytosol"/>
    <property type="evidence" value="ECO:0007669"/>
    <property type="project" value="TreeGrafter"/>
</dbReference>
<accession>A0A244CV75</accession>
<gene>
    <name evidence="6" type="primary">glmM</name>
    <name evidence="13" type="ORF">B1199_04220</name>
</gene>
<evidence type="ECO:0000256" key="1">
    <source>
        <dbReference type="ARBA" id="ARBA00010231"/>
    </source>
</evidence>
<evidence type="ECO:0000256" key="5">
    <source>
        <dbReference type="ARBA" id="ARBA00023235"/>
    </source>
</evidence>
<dbReference type="OrthoDB" id="9803322at2"/>
<dbReference type="PANTHER" id="PTHR42946:SF1">
    <property type="entry name" value="PHOSPHOGLUCOMUTASE (ALPHA-D-GLUCOSE-1,6-BISPHOSPHATE-DEPENDENT)"/>
    <property type="match status" value="1"/>
</dbReference>
<dbReference type="NCBIfam" id="NF008139">
    <property type="entry name" value="PRK10887.1"/>
    <property type="match status" value="1"/>
</dbReference>
<dbReference type="Pfam" id="PF02879">
    <property type="entry name" value="PGM_PMM_II"/>
    <property type="match status" value="1"/>
</dbReference>
<feature type="modified residue" description="Phosphoserine" evidence="6">
    <location>
        <position position="102"/>
    </location>
</feature>
<dbReference type="NCBIfam" id="TIGR01455">
    <property type="entry name" value="glmM"/>
    <property type="match status" value="1"/>
</dbReference>
<feature type="domain" description="Alpha-D-phosphohexomutase alpha/beta/alpha" evidence="12">
    <location>
        <begin position="258"/>
        <end position="364"/>
    </location>
</feature>
<dbReference type="SUPFAM" id="SSF53738">
    <property type="entry name" value="Phosphoglucomutase, first 3 domains"/>
    <property type="match status" value="3"/>
</dbReference>
<dbReference type="RefSeq" id="WP_086742871.1">
    <property type="nucleotide sequence ID" value="NZ_MWPV01000001.1"/>
</dbReference>
<dbReference type="Pfam" id="PF00408">
    <property type="entry name" value="PGM_PMM_IV"/>
    <property type="match status" value="1"/>
</dbReference>
<evidence type="ECO:0000256" key="4">
    <source>
        <dbReference type="ARBA" id="ARBA00022842"/>
    </source>
</evidence>
<feature type="active site" description="Phosphoserine intermediate" evidence="6">
    <location>
        <position position="102"/>
    </location>
</feature>
<dbReference type="InterPro" id="IPR005841">
    <property type="entry name" value="Alpha-D-phosphohexomutase_SF"/>
</dbReference>
<dbReference type="GO" id="GO:0004615">
    <property type="term" value="F:phosphomannomutase activity"/>
    <property type="evidence" value="ECO:0007669"/>
    <property type="project" value="TreeGrafter"/>
</dbReference>
<dbReference type="InterPro" id="IPR005845">
    <property type="entry name" value="A-D-PHexomutase_a/b/a-II"/>
</dbReference>
<dbReference type="PROSITE" id="PS00710">
    <property type="entry name" value="PGM_PMM"/>
    <property type="match status" value="1"/>
</dbReference>
<dbReference type="InterPro" id="IPR005843">
    <property type="entry name" value="A-D-PHexomutase_C"/>
</dbReference>
<comment type="similarity">
    <text evidence="1 6 7">Belongs to the phosphohexose mutase family.</text>
</comment>
<evidence type="ECO:0000313" key="13">
    <source>
        <dbReference type="EMBL" id="OUL59481.1"/>
    </source>
</evidence>
<dbReference type="InterPro" id="IPR016066">
    <property type="entry name" value="A-D-PHexomutase_CS"/>
</dbReference>
<feature type="domain" description="Alpha-D-phosphohexomutase alpha/beta/alpha" evidence="11">
    <location>
        <begin position="157"/>
        <end position="254"/>
    </location>
</feature>
<comment type="PTM">
    <text evidence="6">Activated by phosphorylation.</text>
</comment>
<dbReference type="GO" id="GO:0006048">
    <property type="term" value="P:UDP-N-acetylglucosamine biosynthetic process"/>
    <property type="evidence" value="ECO:0007669"/>
    <property type="project" value="TreeGrafter"/>
</dbReference>
<name>A0A244CV75_PSEDV</name>
<organism evidence="13 14">
    <name type="scientific">Pseudoalteromonas ulvae</name>
    <dbReference type="NCBI Taxonomy" id="107327"/>
    <lineage>
        <taxon>Bacteria</taxon>
        <taxon>Pseudomonadati</taxon>
        <taxon>Pseudomonadota</taxon>
        <taxon>Gammaproteobacteria</taxon>
        <taxon>Alteromonadales</taxon>
        <taxon>Pseudoalteromonadaceae</taxon>
        <taxon>Pseudoalteromonas</taxon>
    </lineage>
</organism>
<dbReference type="GO" id="GO:0008966">
    <property type="term" value="F:phosphoglucosamine mutase activity"/>
    <property type="evidence" value="ECO:0007669"/>
    <property type="project" value="UniProtKB-UniRule"/>
</dbReference>
<feature type="binding site" evidence="6">
    <location>
        <position position="245"/>
    </location>
    <ligand>
        <name>Mg(2+)</name>
        <dbReference type="ChEBI" id="CHEBI:18420"/>
    </ligand>
</feature>
<dbReference type="InterPro" id="IPR036900">
    <property type="entry name" value="A-D-PHexomutase_C_sf"/>
</dbReference>
<comment type="cofactor">
    <cofactor evidence="6">
        <name>Mg(2+)</name>
        <dbReference type="ChEBI" id="CHEBI:18420"/>
    </cofactor>
    <text evidence="6">Binds 1 Mg(2+) ion per subunit.</text>
</comment>
<dbReference type="AlphaFoldDB" id="A0A244CV75"/>
<dbReference type="Gene3D" id="3.40.120.10">
    <property type="entry name" value="Alpha-D-Glucose-1,6-Bisphosphate, subunit A, domain 3"/>
    <property type="match status" value="3"/>
</dbReference>
<sequence length="450" mass="48514">MSNKKHFGTDGVRGLVGQYPITPEFALKLGWAAGKVLSQKGTKKVIIGKDTRISGYLLETSLEAGLISAGINVVLLGPMPTPAVAYLTQTFRAEAGIVISASHNPFHDNGIKFFSSQGLKLPDDVEMQIEAMLDEEMTCVASEQLGKARRLDNADGRYIEFCKSQFPDRMSLEGLKVVVDCANGATYHIAPSVLSELGAEVISFACQPNGLNINLECGATHVDALVRKVLEEKADVGIAYDGDGDRVMMVDRKGRVFDGDDIVYILACQAQQDGSLGETGVAGTVMSNMGLENALVERGIPFARSKVGDRYVMELLKQKGWKIGGESSGHILNLDLTSTGDGIISSLQVLAAMIAQNKTLEDLGKGFVKYPMKMINVRYPQGTDPVNDSRVIESVKEVEALLAGKGRVLLRKSGTEPVVRVMVEAEQEKQVIDFATKIAEVVESVSNQSV</sequence>
<keyword evidence="4 6" id="KW-0460">Magnesium</keyword>
<dbReference type="SUPFAM" id="SSF55957">
    <property type="entry name" value="Phosphoglucomutase, C-terminal domain"/>
    <property type="match status" value="1"/>
</dbReference>
<dbReference type="EC" id="5.4.2.10" evidence="6 8"/>
<dbReference type="Pfam" id="PF02878">
    <property type="entry name" value="PGM_PMM_I"/>
    <property type="match status" value="1"/>
</dbReference>
<evidence type="ECO:0000256" key="3">
    <source>
        <dbReference type="ARBA" id="ARBA00022723"/>
    </source>
</evidence>
<evidence type="ECO:0000256" key="2">
    <source>
        <dbReference type="ARBA" id="ARBA00022553"/>
    </source>
</evidence>
<dbReference type="InterPro" id="IPR005844">
    <property type="entry name" value="A-D-PHexomutase_a/b/a-I"/>
</dbReference>
<dbReference type="FunFam" id="3.40.120.10:FF:000003">
    <property type="entry name" value="Phosphoglucosamine mutase"/>
    <property type="match status" value="1"/>
</dbReference>
<dbReference type="CDD" id="cd05802">
    <property type="entry name" value="GlmM"/>
    <property type="match status" value="1"/>
</dbReference>
<evidence type="ECO:0000256" key="6">
    <source>
        <dbReference type="HAMAP-Rule" id="MF_01554"/>
    </source>
</evidence>
<dbReference type="Pfam" id="PF02880">
    <property type="entry name" value="PGM_PMM_III"/>
    <property type="match status" value="1"/>
</dbReference>
<comment type="function">
    <text evidence="6 8">Catalyzes the conversion of glucosamine-6-phosphate to glucosamine-1-phosphate.</text>
</comment>
<feature type="domain" description="Alpha-D-phosphohexomutase alpha/beta/alpha" evidence="10">
    <location>
        <begin position="5"/>
        <end position="136"/>
    </location>
</feature>
<keyword evidence="3 6" id="KW-0479">Metal-binding</keyword>
<dbReference type="GO" id="GO:0005975">
    <property type="term" value="P:carbohydrate metabolic process"/>
    <property type="evidence" value="ECO:0007669"/>
    <property type="project" value="InterPro"/>
</dbReference>
<keyword evidence="14" id="KW-1185">Reference proteome</keyword>
<dbReference type="Proteomes" id="UP000194841">
    <property type="component" value="Unassembled WGS sequence"/>
</dbReference>
<keyword evidence="5 6" id="KW-0413">Isomerase</keyword>
<dbReference type="PANTHER" id="PTHR42946">
    <property type="entry name" value="PHOSPHOHEXOSE MUTASE"/>
    <property type="match status" value="1"/>
</dbReference>
<evidence type="ECO:0000259" key="11">
    <source>
        <dbReference type="Pfam" id="PF02879"/>
    </source>
</evidence>
<evidence type="ECO:0000259" key="12">
    <source>
        <dbReference type="Pfam" id="PF02880"/>
    </source>
</evidence>
<dbReference type="InterPro" id="IPR005846">
    <property type="entry name" value="A-D-PHexomutase_a/b/a-III"/>
</dbReference>
<dbReference type="EMBL" id="MWPV01000001">
    <property type="protein sequence ID" value="OUL59481.1"/>
    <property type="molecule type" value="Genomic_DNA"/>
</dbReference>
<evidence type="ECO:0000256" key="8">
    <source>
        <dbReference type="RuleBase" id="RU004327"/>
    </source>
</evidence>
<dbReference type="InterPro" id="IPR016055">
    <property type="entry name" value="A-D-PHexomutase_a/b/a-I/II/III"/>
</dbReference>
<feature type="binding site" evidence="6">
    <location>
        <position position="241"/>
    </location>
    <ligand>
        <name>Mg(2+)</name>
        <dbReference type="ChEBI" id="CHEBI:18420"/>
    </ligand>
</feature>
<comment type="catalytic activity">
    <reaction evidence="6 8">
        <text>alpha-D-glucosamine 1-phosphate = D-glucosamine 6-phosphate</text>
        <dbReference type="Rhea" id="RHEA:23424"/>
        <dbReference type="ChEBI" id="CHEBI:58516"/>
        <dbReference type="ChEBI" id="CHEBI:58725"/>
        <dbReference type="EC" id="5.4.2.10"/>
    </reaction>
</comment>
<dbReference type="GO" id="GO:0000287">
    <property type="term" value="F:magnesium ion binding"/>
    <property type="evidence" value="ECO:0007669"/>
    <property type="project" value="UniProtKB-UniRule"/>
</dbReference>
<dbReference type="FunFam" id="3.40.120.10:FF:000001">
    <property type="entry name" value="Phosphoglucosamine mutase"/>
    <property type="match status" value="1"/>
</dbReference>
<dbReference type="PRINTS" id="PR00509">
    <property type="entry name" value="PGMPMM"/>
</dbReference>
<protein>
    <recommendedName>
        <fullName evidence="6 8">Phosphoglucosamine mutase</fullName>
        <ecNumber evidence="6 8">5.4.2.10</ecNumber>
    </recommendedName>
</protein>
<feature type="binding site" description="via phosphate group" evidence="6">
    <location>
        <position position="102"/>
    </location>
    <ligand>
        <name>Mg(2+)</name>
        <dbReference type="ChEBI" id="CHEBI:18420"/>
    </ligand>
</feature>
<comment type="caution">
    <text evidence="13">The sequence shown here is derived from an EMBL/GenBank/DDBJ whole genome shotgun (WGS) entry which is preliminary data.</text>
</comment>
<feature type="domain" description="Alpha-D-phosphohexomutase C-terminal" evidence="9">
    <location>
        <begin position="374"/>
        <end position="440"/>
    </location>
</feature>
<evidence type="ECO:0000259" key="9">
    <source>
        <dbReference type="Pfam" id="PF00408"/>
    </source>
</evidence>
<dbReference type="HAMAP" id="MF_01554_B">
    <property type="entry name" value="GlmM_B"/>
    <property type="match status" value="1"/>
</dbReference>
<evidence type="ECO:0000259" key="10">
    <source>
        <dbReference type="Pfam" id="PF02878"/>
    </source>
</evidence>
<dbReference type="InterPro" id="IPR006352">
    <property type="entry name" value="GlmM_bact"/>
</dbReference>
<proteinExistence type="inferred from homology"/>
<dbReference type="Gene3D" id="3.30.310.50">
    <property type="entry name" value="Alpha-D-phosphohexomutase, C-terminal domain"/>
    <property type="match status" value="1"/>
</dbReference>
<evidence type="ECO:0000256" key="7">
    <source>
        <dbReference type="RuleBase" id="RU004326"/>
    </source>
</evidence>
<dbReference type="GO" id="GO:0009252">
    <property type="term" value="P:peptidoglycan biosynthetic process"/>
    <property type="evidence" value="ECO:0007669"/>
    <property type="project" value="UniProtKB-ARBA"/>
</dbReference>
<reference evidence="13 14" key="1">
    <citation type="submission" date="2017-02" db="EMBL/GenBank/DDBJ databases">
        <title>Pseudoalteromonas ulvae TC14 Genome.</title>
        <authorList>
            <person name="Molmeret M."/>
        </authorList>
    </citation>
    <scope>NUCLEOTIDE SEQUENCE [LARGE SCALE GENOMIC DNA]</scope>
    <source>
        <strain evidence="13">TC14</strain>
    </source>
</reference>